<evidence type="ECO:0008006" key="5">
    <source>
        <dbReference type="Google" id="ProtNLM"/>
    </source>
</evidence>
<evidence type="ECO:0000256" key="1">
    <source>
        <dbReference type="SAM" id="MobiDB-lite"/>
    </source>
</evidence>
<dbReference type="RefSeq" id="WP_253858661.1">
    <property type="nucleotide sequence ID" value="NZ_BAAALM010000008.1"/>
</dbReference>
<keyword evidence="2" id="KW-1133">Transmembrane helix</keyword>
<reference evidence="4" key="1">
    <citation type="journal article" date="2019" name="Int. J. Syst. Evol. Microbiol.">
        <title>The Global Catalogue of Microorganisms (GCM) 10K type strain sequencing project: providing services to taxonomists for standard genome sequencing and annotation.</title>
        <authorList>
            <consortium name="The Broad Institute Genomics Platform"/>
            <consortium name="The Broad Institute Genome Sequencing Center for Infectious Disease"/>
            <person name="Wu L."/>
            <person name="Ma J."/>
        </authorList>
    </citation>
    <scope>NUCLEOTIDE SEQUENCE [LARGE SCALE GENOMIC DNA]</scope>
    <source>
        <strain evidence="4">JCM 13022</strain>
    </source>
</reference>
<feature type="compositionally biased region" description="Basic and acidic residues" evidence="1">
    <location>
        <begin position="1"/>
        <end position="15"/>
    </location>
</feature>
<evidence type="ECO:0000313" key="4">
    <source>
        <dbReference type="Proteomes" id="UP001500467"/>
    </source>
</evidence>
<keyword evidence="4" id="KW-1185">Reference proteome</keyword>
<evidence type="ECO:0000256" key="2">
    <source>
        <dbReference type="SAM" id="Phobius"/>
    </source>
</evidence>
<accession>A0ABP4FZW5</accession>
<sequence length="186" mass="19205">MADDPTRGGDEHRAEAAPQTEGNETGSSQMSTLGFIGATVAGVALLLGLLGYGGVSLVNGVATAAGLTKSVDVRVISELEWTSAQDRESPNAVGEYTVDGRTHQVGLGGGEVGEVIEGHFPALPIGWVGFPEEPMTGWEPFWSIVIGLVCFAFLVLPFILALGSSPQPQAPSAPQDPSPDPPTRPA</sequence>
<organism evidence="3 4">
    <name type="scientific">Prauserella alba</name>
    <dbReference type="NCBI Taxonomy" id="176898"/>
    <lineage>
        <taxon>Bacteria</taxon>
        <taxon>Bacillati</taxon>
        <taxon>Actinomycetota</taxon>
        <taxon>Actinomycetes</taxon>
        <taxon>Pseudonocardiales</taxon>
        <taxon>Pseudonocardiaceae</taxon>
        <taxon>Prauserella</taxon>
    </lineage>
</organism>
<feature type="compositionally biased region" description="Pro residues" evidence="1">
    <location>
        <begin position="168"/>
        <end position="186"/>
    </location>
</feature>
<evidence type="ECO:0000313" key="3">
    <source>
        <dbReference type="EMBL" id="GAA1207116.1"/>
    </source>
</evidence>
<feature type="region of interest" description="Disordered" evidence="1">
    <location>
        <begin position="1"/>
        <end position="28"/>
    </location>
</feature>
<feature type="region of interest" description="Disordered" evidence="1">
    <location>
        <begin position="165"/>
        <end position="186"/>
    </location>
</feature>
<gene>
    <name evidence="3" type="ORF">GCM10009675_28080</name>
</gene>
<protein>
    <recommendedName>
        <fullName evidence="5">DUF3592 domain-containing protein</fullName>
    </recommendedName>
</protein>
<dbReference type="EMBL" id="BAAALM010000008">
    <property type="protein sequence ID" value="GAA1207116.1"/>
    <property type="molecule type" value="Genomic_DNA"/>
</dbReference>
<proteinExistence type="predicted"/>
<dbReference type="Proteomes" id="UP001500467">
    <property type="component" value="Unassembled WGS sequence"/>
</dbReference>
<keyword evidence="2" id="KW-0472">Membrane</keyword>
<keyword evidence="2" id="KW-0812">Transmembrane</keyword>
<comment type="caution">
    <text evidence="3">The sequence shown here is derived from an EMBL/GenBank/DDBJ whole genome shotgun (WGS) entry which is preliminary data.</text>
</comment>
<feature type="transmembrane region" description="Helical" evidence="2">
    <location>
        <begin position="141"/>
        <end position="162"/>
    </location>
</feature>
<feature type="transmembrane region" description="Helical" evidence="2">
    <location>
        <begin position="33"/>
        <end position="52"/>
    </location>
</feature>
<name>A0ABP4FZW5_9PSEU</name>